<protein>
    <recommendedName>
        <fullName evidence="2">Prolyl 4-hydroxylase alpha subunit Fe(2+) 2OG dioxygenase domain-containing protein</fullName>
    </recommendedName>
</protein>
<evidence type="ECO:0008006" key="2">
    <source>
        <dbReference type="Google" id="ProtNLM"/>
    </source>
</evidence>
<dbReference type="EMBL" id="MN738838">
    <property type="protein sequence ID" value="QHT39028.1"/>
    <property type="molecule type" value="Genomic_DNA"/>
</dbReference>
<dbReference type="AlphaFoldDB" id="A0A6C0FBH6"/>
<proteinExistence type="predicted"/>
<accession>A0A6C0FBH6</accession>
<name>A0A6C0FBH6_9ZZZZ</name>
<sequence>MNKLDTLYPTEVYSDYLVDPSIMDSIFEDTGEKRKVIFYDYTDTNNHTNFIKDISSEFLTMNGHKHNPDRWYMDVIRYNLQNEEKRVKSGLAWHVENDNYPNVITVLMYLRLDEGIIDGNLRYKDKENVKKVLEITSGTTVIMDGNVPHKPQDPYGTGKRDLIIISFKKD</sequence>
<organism evidence="1">
    <name type="scientific">viral metagenome</name>
    <dbReference type="NCBI Taxonomy" id="1070528"/>
    <lineage>
        <taxon>unclassified sequences</taxon>
        <taxon>metagenomes</taxon>
        <taxon>organismal metagenomes</taxon>
    </lineage>
</organism>
<reference evidence="1" key="1">
    <citation type="journal article" date="2020" name="Nature">
        <title>Giant virus diversity and host interactions through global metagenomics.</title>
        <authorList>
            <person name="Schulz F."/>
            <person name="Roux S."/>
            <person name="Paez-Espino D."/>
            <person name="Jungbluth S."/>
            <person name="Walsh D.A."/>
            <person name="Denef V.J."/>
            <person name="McMahon K.D."/>
            <person name="Konstantinidis K.T."/>
            <person name="Eloe-Fadrosh E.A."/>
            <person name="Kyrpides N.C."/>
            <person name="Woyke T."/>
        </authorList>
    </citation>
    <scope>NUCLEOTIDE SEQUENCE</scope>
    <source>
        <strain evidence="1">GVMAG-S-ERX556126-94</strain>
    </source>
</reference>
<evidence type="ECO:0000313" key="1">
    <source>
        <dbReference type="EMBL" id="QHT39028.1"/>
    </source>
</evidence>